<evidence type="ECO:0000256" key="6">
    <source>
        <dbReference type="ARBA" id="ARBA00022989"/>
    </source>
</evidence>
<name>A0A0G0NFM2_9BACT</name>
<keyword evidence="4" id="KW-0808">Transferase</keyword>
<gene>
    <name evidence="9" type="ORF">UT08_C0015G0010</name>
</gene>
<dbReference type="InterPro" id="IPR050297">
    <property type="entry name" value="LipidA_mod_glycosyltrf_83"/>
</dbReference>
<evidence type="ECO:0000256" key="5">
    <source>
        <dbReference type="ARBA" id="ARBA00022692"/>
    </source>
</evidence>
<keyword evidence="2" id="KW-1003">Cell membrane</keyword>
<keyword evidence="5 8" id="KW-0812">Transmembrane</keyword>
<evidence type="ECO:0000256" key="1">
    <source>
        <dbReference type="ARBA" id="ARBA00004651"/>
    </source>
</evidence>
<dbReference type="GO" id="GO:0005886">
    <property type="term" value="C:plasma membrane"/>
    <property type="evidence" value="ECO:0007669"/>
    <property type="project" value="UniProtKB-SubCell"/>
</dbReference>
<dbReference type="GO" id="GO:0016763">
    <property type="term" value="F:pentosyltransferase activity"/>
    <property type="evidence" value="ECO:0007669"/>
    <property type="project" value="TreeGrafter"/>
</dbReference>
<evidence type="ECO:0000256" key="8">
    <source>
        <dbReference type="SAM" id="Phobius"/>
    </source>
</evidence>
<reference evidence="9 10" key="1">
    <citation type="journal article" date="2015" name="Nature">
        <title>rRNA introns, odd ribosomes, and small enigmatic genomes across a large radiation of phyla.</title>
        <authorList>
            <person name="Brown C.T."/>
            <person name="Hug L.A."/>
            <person name="Thomas B.C."/>
            <person name="Sharon I."/>
            <person name="Castelle C.J."/>
            <person name="Singh A."/>
            <person name="Wilkins M.J."/>
            <person name="Williams K.H."/>
            <person name="Banfield J.F."/>
        </authorList>
    </citation>
    <scope>NUCLEOTIDE SEQUENCE [LARGE SCALE GENOMIC DNA]</scope>
</reference>
<organism evidence="9 10">
    <name type="scientific">Candidatus Woesebacteria bacterium GW2011_GWB1_38_8</name>
    <dbReference type="NCBI Taxonomy" id="1618570"/>
    <lineage>
        <taxon>Bacteria</taxon>
        <taxon>Candidatus Woeseibacteriota</taxon>
    </lineage>
</organism>
<dbReference type="EMBL" id="LBVL01000015">
    <property type="protein sequence ID" value="KKQ84674.1"/>
    <property type="molecule type" value="Genomic_DNA"/>
</dbReference>
<dbReference type="STRING" id="1618570.UT08_C0015G0010"/>
<evidence type="ECO:0000256" key="7">
    <source>
        <dbReference type="ARBA" id="ARBA00023136"/>
    </source>
</evidence>
<dbReference type="GO" id="GO:0009103">
    <property type="term" value="P:lipopolysaccharide biosynthetic process"/>
    <property type="evidence" value="ECO:0007669"/>
    <property type="project" value="UniProtKB-ARBA"/>
</dbReference>
<proteinExistence type="predicted"/>
<comment type="subcellular location">
    <subcellularLocation>
        <location evidence="1">Cell membrane</location>
        <topology evidence="1">Multi-pass membrane protein</topology>
    </subcellularLocation>
</comment>
<evidence type="ECO:0000313" key="9">
    <source>
        <dbReference type="EMBL" id="KKQ84674.1"/>
    </source>
</evidence>
<evidence type="ECO:0000256" key="3">
    <source>
        <dbReference type="ARBA" id="ARBA00022676"/>
    </source>
</evidence>
<dbReference type="PANTHER" id="PTHR33908:SF11">
    <property type="entry name" value="MEMBRANE PROTEIN"/>
    <property type="match status" value="1"/>
</dbReference>
<sequence length="497" mass="57446">MLYILKKHVIKLDYIFYVVLLASFIVRVIDLNYNSAFNDEAIYIVVGRMGLFTSDWWSYGANRWMAGLPYIYPTLSALAYQTGGVMGSRFLNVIFGTFIVEEIYRLTRLIAIFDNKTNQIAAIIAAFIAGFSGIGIFVSKLATYDLLSFLLLIVGINSFMKAKYFSNGKYYFLAFICLFLAFLTKIVAAFFFPVLFLMALVILKKRNKRHHNLAIKYFFIPFALGIFAYSFIYFGNLMTYIVTHKGTELTYYYSDILKLIWEITGIVIILTLPSVFVFLYLRKIKEVICLITFAGVIPLSHLILKRYATLDKHLYLTVIFLSVIIGYALAITYSKRKKILSYLSQKQIIANKIFFTVFIYLILTTVTSVYISVSYRQLLALEHEWINTTEVQKYLVQNVKTGDKVLTENGATIALALYNTTFPPKNIVTFDWIDYSGFQDNSGYFQALDDKFFDYIELDNQFEGKGELKDGIRERLNPNYSTVYKKDNIEVYQKNEY</sequence>
<feature type="transmembrane region" description="Helical" evidence="8">
    <location>
        <begin position="78"/>
        <end position="100"/>
    </location>
</feature>
<evidence type="ECO:0000256" key="2">
    <source>
        <dbReference type="ARBA" id="ARBA00022475"/>
    </source>
</evidence>
<feature type="transmembrane region" description="Helical" evidence="8">
    <location>
        <begin position="215"/>
        <end position="239"/>
    </location>
</feature>
<evidence type="ECO:0008006" key="11">
    <source>
        <dbReference type="Google" id="ProtNLM"/>
    </source>
</evidence>
<comment type="caution">
    <text evidence="9">The sequence shown here is derived from an EMBL/GenBank/DDBJ whole genome shotgun (WGS) entry which is preliminary data.</text>
</comment>
<feature type="transmembrane region" description="Helical" evidence="8">
    <location>
        <begin position="288"/>
        <end position="308"/>
    </location>
</feature>
<feature type="transmembrane region" description="Helical" evidence="8">
    <location>
        <begin position="314"/>
        <end position="333"/>
    </location>
</feature>
<feature type="transmembrane region" description="Helical" evidence="8">
    <location>
        <begin position="259"/>
        <end position="281"/>
    </location>
</feature>
<feature type="transmembrane region" description="Helical" evidence="8">
    <location>
        <begin position="353"/>
        <end position="373"/>
    </location>
</feature>
<accession>A0A0G0NFM2</accession>
<protein>
    <recommendedName>
        <fullName evidence="11">Glycosyltransferase RgtA/B/C/D-like domain-containing protein</fullName>
    </recommendedName>
</protein>
<feature type="transmembrane region" description="Helical" evidence="8">
    <location>
        <begin position="120"/>
        <end position="139"/>
    </location>
</feature>
<dbReference type="Proteomes" id="UP000034081">
    <property type="component" value="Unassembled WGS sequence"/>
</dbReference>
<keyword evidence="6 8" id="KW-1133">Transmembrane helix</keyword>
<keyword evidence="7 8" id="KW-0472">Membrane</keyword>
<feature type="transmembrane region" description="Helical" evidence="8">
    <location>
        <begin position="170"/>
        <end position="203"/>
    </location>
</feature>
<dbReference type="PANTHER" id="PTHR33908">
    <property type="entry name" value="MANNOSYLTRANSFERASE YKCB-RELATED"/>
    <property type="match status" value="1"/>
</dbReference>
<evidence type="ECO:0000313" key="10">
    <source>
        <dbReference type="Proteomes" id="UP000034081"/>
    </source>
</evidence>
<feature type="transmembrane region" description="Helical" evidence="8">
    <location>
        <begin position="12"/>
        <end position="29"/>
    </location>
</feature>
<evidence type="ECO:0000256" key="4">
    <source>
        <dbReference type="ARBA" id="ARBA00022679"/>
    </source>
</evidence>
<keyword evidence="3" id="KW-0328">Glycosyltransferase</keyword>
<dbReference type="AlphaFoldDB" id="A0A0G0NFM2"/>